<proteinExistence type="predicted"/>
<dbReference type="PANTHER" id="PTHR34714:SF3">
    <property type="match status" value="1"/>
</dbReference>
<dbReference type="PANTHER" id="PTHR34714">
    <property type="entry name" value="EGF-LIKE DOMAIN-CONTAINING PROTEIN"/>
    <property type="match status" value="1"/>
</dbReference>
<reference evidence="1 2" key="1">
    <citation type="journal article" date="2024" name="Nat. Commun.">
        <title>Phylogenomics reveals the evolutionary origins of lichenization in chlorophyte algae.</title>
        <authorList>
            <person name="Puginier C."/>
            <person name="Libourel C."/>
            <person name="Otte J."/>
            <person name="Skaloud P."/>
            <person name="Haon M."/>
            <person name="Grisel S."/>
            <person name="Petersen M."/>
            <person name="Berrin J.G."/>
            <person name="Delaux P.M."/>
            <person name="Dal Grande F."/>
            <person name="Keller J."/>
        </authorList>
    </citation>
    <scope>NUCLEOTIDE SEQUENCE [LARGE SCALE GENOMIC DNA]</scope>
    <source>
        <strain evidence="1 2">SAG 2043</strain>
    </source>
</reference>
<sequence length="390" mass="42674">MQAAAGFGSIFELASAWPLQGSHQADALTRLFSITSGEARCKVPVVLSQKYGMTEDNCQHVVSVTDRLMLTQTWFNKVRTQKPQTFSQTATIFDPTDQGRTCDFCRWRELTAEDTFGRIESESVVTASNLFKYCEPCHGLVLFKHHNPLSFDQQQLSELLEAGNAWIQKAHGCYPRGQYPLFIWNCLHRAGASQYHGHAQVLLSEVPLPAEERAQLAASRYAAVHEGGNYYNDLLAAHDAVGLVRAVGTAKDRASCFASLSPYKDMEVVILGSSLSSHAFQRLFFQVLRALIDRLGVATFNAAILNISLDAQRPLTDGEGRADPSHALPLIARVVSRGKLTNQASDFGALEVFGGASIGHTDPFCVIAAIDEELHAHGAATSSNDQYRGC</sequence>
<dbReference type="EMBL" id="JALJOR010000007">
    <property type="protein sequence ID" value="KAK9814543.1"/>
    <property type="molecule type" value="Genomic_DNA"/>
</dbReference>
<keyword evidence="2" id="KW-1185">Reference proteome</keyword>
<accession>A0AAW1Q0S5</accession>
<organism evidence="1 2">
    <name type="scientific">[Myrmecia] bisecta</name>
    <dbReference type="NCBI Taxonomy" id="41462"/>
    <lineage>
        <taxon>Eukaryota</taxon>
        <taxon>Viridiplantae</taxon>
        <taxon>Chlorophyta</taxon>
        <taxon>core chlorophytes</taxon>
        <taxon>Trebouxiophyceae</taxon>
        <taxon>Trebouxiales</taxon>
        <taxon>Trebouxiaceae</taxon>
        <taxon>Myrmecia</taxon>
    </lineage>
</organism>
<dbReference type="AlphaFoldDB" id="A0AAW1Q0S5"/>
<dbReference type="InterPro" id="IPR036265">
    <property type="entry name" value="HIT-like_sf"/>
</dbReference>
<comment type="caution">
    <text evidence="1">The sequence shown here is derived from an EMBL/GenBank/DDBJ whole genome shotgun (WGS) entry which is preliminary data.</text>
</comment>
<dbReference type="Proteomes" id="UP001489004">
    <property type="component" value="Unassembled WGS sequence"/>
</dbReference>
<evidence type="ECO:0000313" key="2">
    <source>
        <dbReference type="Proteomes" id="UP001489004"/>
    </source>
</evidence>
<protein>
    <submittedName>
        <fullName evidence="1">Uncharacterized protein</fullName>
    </submittedName>
</protein>
<name>A0AAW1Q0S5_9CHLO</name>
<gene>
    <name evidence="1" type="ORF">WJX72_007646</name>
</gene>
<dbReference type="SUPFAM" id="SSF54197">
    <property type="entry name" value="HIT-like"/>
    <property type="match status" value="1"/>
</dbReference>
<evidence type="ECO:0000313" key="1">
    <source>
        <dbReference type="EMBL" id="KAK9814543.1"/>
    </source>
</evidence>